<evidence type="ECO:0000259" key="2">
    <source>
        <dbReference type="Pfam" id="PF13229"/>
    </source>
</evidence>
<protein>
    <recommendedName>
        <fullName evidence="2">Right handed beta helix domain-containing protein</fullName>
    </recommendedName>
</protein>
<name>A0A3G5A3K7_9VIRU</name>
<dbReference type="InterPro" id="IPR011050">
    <property type="entry name" value="Pectin_lyase_fold/virulence"/>
</dbReference>
<feature type="compositionally biased region" description="Basic and acidic residues" evidence="1">
    <location>
        <begin position="1045"/>
        <end position="1059"/>
    </location>
</feature>
<dbReference type="SMART" id="SM00710">
    <property type="entry name" value="PbH1"/>
    <property type="match status" value="13"/>
</dbReference>
<dbReference type="EMBL" id="MK072243">
    <property type="protein sequence ID" value="AYV80413.1"/>
    <property type="molecule type" value="Genomic_DNA"/>
</dbReference>
<reference evidence="3" key="1">
    <citation type="submission" date="2018-10" db="EMBL/GenBank/DDBJ databases">
        <title>Hidden diversity of soil giant viruses.</title>
        <authorList>
            <person name="Schulz F."/>
            <person name="Alteio L."/>
            <person name="Goudeau D."/>
            <person name="Ryan E.M."/>
            <person name="Malmstrom R.R."/>
            <person name="Blanchard J."/>
            <person name="Woyke T."/>
        </authorList>
    </citation>
    <scope>NUCLEOTIDE SEQUENCE</scope>
    <source>
        <strain evidence="3">HAV1</strain>
    </source>
</reference>
<proteinExistence type="predicted"/>
<gene>
    <name evidence="3" type="ORF">Harvfovirus1_38</name>
</gene>
<evidence type="ECO:0000313" key="3">
    <source>
        <dbReference type="EMBL" id="AYV80413.1"/>
    </source>
</evidence>
<dbReference type="InterPro" id="IPR006626">
    <property type="entry name" value="PbH1"/>
</dbReference>
<evidence type="ECO:0000256" key="1">
    <source>
        <dbReference type="SAM" id="MobiDB-lite"/>
    </source>
</evidence>
<dbReference type="Gene3D" id="2.160.20.10">
    <property type="entry name" value="Single-stranded right-handed beta-helix, Pectin lyase-like"/>
    <property type="match status" value="2"/>
</dbReference>
<sequence length="1111" mass="114512">MKLQVAILLCCSYAFVQGYTPVMNIGPMNYLYGPAASLVVGTYDAVFDLTALTDPTILLQTALNTLGLNGGGTLNVIAGLYEIQGNIEIPSATHLKGAGLDVTTFKLLDFATPFKYAGIFRASDLYDIMISHLTIDGNNANQAQDPISVYGRYGIYIEGSQNVWFDYVHVTQNTHYGFDPHGDKGNMIWGNTLTITNCISDGNGWDGFTLDQTFHIVALNNLAINNGRHGFNIVTGSANVLIANNTMINNGYNFEPQTSGGCGIEIQNNQNFFTHDAHVLTNTITSNKRAGVCLDTVPNITVTGNIIRDHCLCFHFTNEEYVWVNDNLCQTKKLAELITTTAEMNPPLGEAQTEAIVYFNNNEFIVSSTCPATMPDSHLNNQYIVGYNNTNATFIIYNWFDAVMVIQSAVDTISANGGGIVHINEGTYIINGTLLLHDFVHVQGSGMDVTILQLIDDADPFVVGFAGFVRVRLSNNVTVSDLTLDGNRMAQCCTSDCIYGRTGLFVEGSTNFVASNVKTTGFQISGIDVHGWDNGPVWGVNAKIAYCESTNNDHYGASFNQMYNVSIMSSKIYQNGGHGISANNTQFFDSEENSVISNGYLDEGCGIIISNNPSFPINRNVIYNNFVGNSKKAGICMVDAFNVDIMDNVINDSCICFDFADVGGNIFVEENSCSGNKLISLLTFVLENDNSFVVKKCSNMSTMEVNGCAVADDSSDSSDFSAASSTDTVSSAGSVTTSSGTPGSSSDASSAGSVTTSSGTPGSSSGASSAGSVTTSSGTSGSSSGASSAGSVTASSGTPGSSSAASSTGSVTTSSGTPVSSSAASSAGSVTSSSGTPVSSSAASSSGSVTSSSGTPVSSSAASSTGTVSSTGSVTSSSGTPVSSSAASSTGTPVLPTGSVRSSSGSPVSSSTKSSTGSVTSSSGTHASSSAKSSTGSVTSSSGTHASSSAKSSTGSVTSSSGTHLSSGTPVSSSTKSSTASHVSSSAKSSTGSVTSSSGSHSSSTSHVSSSSTAGIHSSSGSVAASSTCTDHDHGNHPEPGPSHSEGHSSDGHSEDHNDGPPPRPNHGYQNGFKLQAIEEMKTNNAKLTKLNTFLTLSLILVPRVLKIEID</sequence>
<organism evidence="3">
    <name type="scientific">Harvfovirus sp</name>
    <dbReference type="NCBI Taxonomy" id="2487768"/>
    <lineage>
        <taxon>Viruses</taxon>
        <taxon>Varidnaviria</taxon>
        <taxon>Bamfordvirae</taxon>
        <taxon>Nucleocytoviricota</taxon>
        <taxon>Megaviricetes</taxon>
        <taxon>Imitervirales</taxon>
        <taxon>Mimiviridae</taxon>
        <taxon>Klosneuvirinae</taxon>
    </lineage>
</organism>
<dbReference type="InterPro" id="IPR039448">
    <property type="entry name" value="Beta_helix"/>
</dbReference>
<feature type="region of interest" description="Disordered" evidence="1">
    <location>
        <begin position="720"/>
        <end position="1070"/>
    </location>
</feature>
<feature type="compositionally biased region" description="Low complexity" evidence="1">
    <location>
        <begin position="720"/>
        <end position="1027"/>
    </location>
</feature>
<dbReference type="InterPro" id="IPR012334">
    <property type="entry name" value="Pectin_lyas_fold"/>
</dbReference>
<dbReference type="SUPFAM" id="SSF51126">
    <property type="entry name" value="Pectin lyase-like"/>
    <property type="match status" value="2"/>
</dbReference>
<feature type="domain" description="Right handed beta helix" evidence="2">
    <location>
        <begin position="116"/>
        <end position="246"/>
    </location>
</feature>
<dbReference type="Pfam" id="PF13229">
    <property type="entry name" value="Beta_helix"/>
    <property type="match status" value="1"/>
</dbReference>
<accession>A0A3G5A3K7</accession>